<dbReference type="RefSeq" id="WP_158401941.1">
    <property type="nucleotide sequence ID" value="NZ_CP004393.1"/>
</dbReference>
<dbReference type="AlphaFoldDB" id="A0A0B5DV83"/>
<feature type="signal peptide" evidence="1">
    <location>
        <begin position="1"/>
        <end position="24"/>
    </location>
</feature>
<evidence type="ECO:0000313" key="3">
    <source>
        <dbReference type="EMBL" id="AJE47323.1"/>
    </source>
</evidence>
<evidence type="ECO:0000313" key="4">
    <source>
        <dbReference type="Proteomes" id="UP000031521"/>
    </source>
</evidence>
<feature type="domain" description="DUF2059" evidence="2">
    <location>
        <begin position="99"/>
        <end position="149"/>
    </location>
</feature>
<keyword evidence="1" id="KW-0732">Signal</keyword>
<dbReference type="KEGG" id="cid:P73_2608"/>
<dbReference type="InterPro" id="IPR018637">
    <property type="entry name" value="DUF2059"/>
</dbReference>
<dbReference type="OrthoDB" id="7868692at2"/>
<name>A0A0B5DV83_9RHOB</name>
<organism evidence="3 4">
    <name type="scientific">Celeribacter indicus</name>
    <dbReference type="NCBI Taxonomy" id="1208324"/>
    <lineage>
        <taxon>Bacteria</taxon>
        <taxon>Pseudomonadati</taxon>
        <taxon>Pseudomonadota</taxon>
        <taxon>Alphaproteobacteria</taxon>
        <taxon>Rhodobacterales</taxon>
        <taxon>Roseobacteraceae</taxon>
        <taxon>Celeribacter</taxon>
    </lineage>
</organism>
<gene>
    <name evidence="3" type="ORF">P73_2608</name>
</gene>
<feature type="chain" id="PRO_5002100588" description="DUF2059 domain-containing protein" evidence="1">
    <location>
        <begin position="25"/>
        <end position="162"/>
    </location>
</feature>
<dbReference type="STRING" id="1208324.P73_2608"/>
<reference evidence="3 4" key="1">
    <citation type="journal article" date="2014" name="Int. J. Syst. Evol. Microbiol.">
        <title>Celeribacter indicus sp. nov., a polycyclic aromatic hydrocarbon-degrading bacterium from deep-sea sediment and reclassification of Huaishuia halophila as Celeribacter halophilus comb. nov.</title>
        <authorList>
            <person name="Lai Q."/>
            <person name="Cao J."/>
            <person name="Yuan J."/>
            <person name="Li F."/>
            <person name="Shao Z."/>
        </authorList>
    </citation>
    <scope>NUCLEOTIDE SEQUENCE [LARGE SCALE GENOMIC DNA]</scope>
    <source>
        <strain evidence="3">P73</strain>
    </source>
</reference>
<dbReference type="EMBL" id="CP004393">
    <property type="protein sequence ID" value="AJE47323.1"/>
    <property type="molecule type" value="Genomic_DNA"/>
</dbReference>
<dbReference type="HOGENOM" id="CLU_1676530_0_0_5"/>
<dbReference type="Proteomes" id="UP000031521">
    <property type="component" value="Chromosome"/>
</dbReference>
<dbReference type="Pfam" id="PF09832">
    <property type="entry name" value="DUF2059"/>
    <property type="match status" value="1"/>
</dbReference>
<keyword evidence="4" id="KW-1185">Reference proteome</keyword>
<evidence type="ECO:0000259" key="2">
    <source>
        <dbReference type="Pfam" id="PF09832"/>
    </source>
</evidence>
<sequence length="162" mass="18284">MMFTLPRGLAALTLAAGLALPLHAETREERLAVAEDYTEMAVEDMDMERIIEQMYTPILPQIEASTGESLSEEQRSEIHRIYMDNLADPMREVMNGQAEVMADQFTIEEITALRDFYGTEEGRSVMRKMPDVLAAVQPDIMQMVQTKMPDIMAEVQTVVAPE</sequence>
<accession>A0A0B5DV83</accession>
<protein>
    <recommendedName>
        <fullName evidence="2">DUF2059 domain-containing protein</fullName>
    </recommendedName>
</protein>
<proteinExistence type="predicted"/>
<evidence type="ECO:0000256" key="1">
    <source>
        <dbReference type="SAM" id="SignalP"/>
    </source>
</evidence>